<gene>
    <name evidence="3" type="ORF">GCM10025866_08390</name>
</gene>
<keyword evidence="2" id="KW-0472">Membrane</keyword>
<protein>
    <submittedName>
        <fullName evidence="3">Uncharacterized protein</fullName>
    </submittedName>
</protein>
<feature type="transmembrane region" description="Helical" evidence="2">
    <location>
        <begin position="137"/>
        <end position="159"/>
    </location>
</feature>
<name>A0ABN6XMT7_9MICO</name>
<sequence length="169" mass="17684">MATVPPADRTSSSLDPRYDPMYQRGYAGGAASTQRRSEVRSAVPVEVPDALGTDDIGSELGARNLAAPAEAVPPAAKPWLGVGVLWITSAALVVLGLFLYFAFGPTGYGADWSVSTTDGSLRFADGRTVEQVLATQLVVTVAPYLVVLGVASAVATLFLQVTRSQRGTR</sequence>
<organism evidence="3 4">
    <name type="scientific">Naasia aerilata</name>
    <dbReference type="NCBI Taxonomy" id="1162966"/>
    <lineage>
        <taxon>Bacteria</taxon>
        <taxon>Bacillati</taxon>
        <taxon>Actinomycetota</taxon>
        <taxon>Actinomycetes</taxon>
        <taxon>Micrococcales</taxon>
        <taxon>Microbacteriaceae</taxon>
        <taxon>Naasia</taxon>
    </lineage>
</organism>
<evidence type="ECO:0000256" key="1">
    <source>
        <dbReference type="SAM" id="MobiDB-lite"/>
    </source>
</evidence>
<feature type="transmembrane region" description="Helical" evidence="2">
    <location>
        <begin position="79"/>
        <end position="103"/>
    </location>
</feature>
<dbReference type="EMBL" id="AP027731">
    <property type="protein sequence ID" value="BDZ44930.1"/>
    <property type="molecule type" value="Genomic_DNA"/>
</dbReference>
<keyword evidence="2" id="KW-1133">Transmembrane helix</keyword>
<dbReference type="Proteomes" id="UP001321498">
    <property type="component" value="Chromosome"/>
</dbReference>
<proteinExistence type="predicted"/>
<evidence type="ECO:0000313" key="3">
    <source>
        <dbReference type="EMBL" id="BDZ44930.1"/>
    </source>
</evidence>
<evidence type="ECO:0000313" key="4">
    <source>
        <dbReference type="Proteomes" id="UP001321498"/>
    </source>
</evidence>
<accession>A0ABN6XMT7</accession>
<feature type="region of interest" description="Disordered" evidence="1">
    <location>
        <begin position="1"/>
        <end position="20"/>
    </location>
</feature>
<reference evidence="4" key="1">
    <citation type="journal article" date="2019" name="Int. J. Syst. Evol. Microbiol.">
        <title>The Global Catalogue of Microorganisms (GCM) 10K type strain sequencing project: providing services to taxonomists for standard genome sequencing and annotation.</title>
        <authorList>
            <consortium name="The Broad Institute Genomics Platform"/>
            <consortium name="The Broad Institute Genome Sequencing Center for Infectious Disease"/>
            <person name="Wu L."/>
            <person name="Ma J."/>
        </authorList>
    </citation>
    <scope>NUCLEOTIDE SEQUENCE [LARGE SCALE GENOMIC DNA]</scope>
    <source>
        <strain evidence="4">NBRC 108725</strain>
    </source>
</reference>
<keyword evidence="2" id="KW-0812">Transmembrane</keyword>
<dbReference type="RefSeq" id="WP_286278332.1">
    <property type="nucleotide sequence ID" value="NZ_AP027731.1"/>
</dbReference>
<evidence type="ECO:0000256" key="2">
    <source>
        <dbReference type="SAM" id="Phobius"/>
    </source>
</evidence>
<keyword evidence="4" id="KW-1185">Reference proteome</keyword>